<feature type="coiled-coil region" evidence="2">
    <location>
        <begin position="75"/>
        <end position="140"/>
    </location>
</feature>
<feature type="compositionally biased region" description="Low complexity" evidence="3">
    <location>
        <begin position="33"/>
        <end position="49"/>
    </location>
</feature>
<dbReference type="Gene3D" id="1.20.5.170">
    <property type="match status" value="1"/>
</dbReference>
<keyword evidence="2" id="KW-0175">Coiled coil</keyword>
<accession>A0A2T6ZM28</accession>
<name>A0A2T6ZM28_TUBBO</name>
<dbReference type="STRING" id="42251.A0A2T6ZM28"/>
<dbReference type="EMBL" id="NESQ01000184">
    <property type="protein sequence ID" value="PUU76545.1"/>
    <property type="molecule type" value="Genomic_DNA"/>
</dbReference>
<evidence type="ECO:0000313" key="5">
    <source>
        <dbReference type="EMBL" id="PUU76545.1"/>
    </source>
</evidence>
<dbReference type="InterPro" id="IPR013923">
    <property type="entry name" value="Autophagy-rel_prot_16_dom"/>
</dbReference>
<evidence type="ECO:0000256" key="1">
    <source>
        <dbReference type="ARBA" id="ARBA00005331"/>
    </source>
</evidence>
<keyword evidence="6" id="KW-1185">Reference proteome</keyword>
<dbReference type="AlphaFoldDB" id="A0A2T6ZM28"/>
<feature type="domain" description="Autophagy-related protein 16" evidence="4">
    <location>
        <begin position="8"/>
        <end position="167"/>
    </location>
</feature>
<protein>
    <submittedName>
        <fullName evidence="5">Autophagy-related protein 16</fullName>
    </submittedName>
</protein>
<organism evidence="5 6">
    <name type="scientific">Tuber borchii</name>
    <name type="common">White truffle</name>
    <dbReference type="NCBI Taxonomy" id="42251"/>
    <lineage>
        <taxon>Eukaryota</taxon>
        <taxon>Fungi</taxon>
        <taxon>Dikarya</taxon>
        <taxon>Ascomycota</taxon>
        <taxon>Pezizomycotina</taxon>
        <taxon>Pezizomycetes</taxon>
        <taxon>Pezizales</taxon>
        <taxon>Tuberaceae</taxon>
        <taxon>Tuber</taxon>
    </lineage>
</organism>
<sequence>MSWRTPFLTSLHSRDIREKSHDSFISAYTRLANRTSNPTTTSPTSDPTNPLAPDQQLISDLLEAQTSKGLLQSQLAAAQAEVVSLQGQIKALEKVARDKEKLERRNADLESEGRAKSRAIQDLQDEMLTLTVELNVLADKEQATRKENEDLVQRWMDFAETRAEVMNRASNWE</sequence>
<proteinExistence type="inferred from homology"/>
<evidence type="ECO:0000256" key="3">
    <source>
        <dbReference type="SAM" id="MobiDB-lite"/>
    </source>
</evidence>
<gene>
    <name evidence="5" type="ORF">B9Z19DRAFT_1102301</name>
</gene>
<reference evidence="5 6" key="1">
    <citation type="submission" date="2017-04" db="EMBL/GenBank/DDBJ databases">
        <title>Draft genome sequence of Tuber borchii Vittad., a whitish edible truffle.</title>
        <authorList>
            <consortium name="DOE Joint Genome Institute"/>
            <person name="Murat C."/>
            <person name="Kuo A."/>
            <person name="Barry K.W."/>
            <person name="Clum A."/>
            <person name="Dockter R.B."/>
            <person name="Fauchery L."/>
            <person name="Iotti M."/>
            <person name="Kohler A."/>
            <person name="Labutti K."/>
            <person name="Lindquist E.A."/>
            <person name="Lipzen A."/>
            <person name="Ohm R.A."/>
            <person name="Wang M."/>
            <person name="Grigoriev I.V."/>
            <person name="Zambonelli A."/>
            <person name="Martin F.M."/>
        </authorList>
    </citation>
    <scope>NUCLEOTIDE SEQUENCE [LARGE SCALE GENOMIC DNA]</scope>
    <source>
        <strain evidence="5 6">Tbo3840</strain>
    </source>
</reference>
<feature type="region of interest" description="Disordered" evidence="3">
    <location>
        <begin position="31"/>
        <end position="53"/>
    </location>
</feature>
<dbReference type="OrthoDB" id="8949486at2759"/>
<evidence type="ECO:0000313" key="6">
    <source>
        <dbReference type="Proteomes" id="UP000244722"/>
    </source>
</evidence>
<comment type="caution">
    <text evidence="5">The sequence shown here is derived from an EMBL/GenBank/DDBJ whole genome shotgun (WGS) entry which is preliminary data.</text>
</comment>
<evidence type="ECO:0000256" key="2">
    <source>
        <dbReference type="SAM" id="Coils"/>
    </source>
</evidence>
<dbReference type="CDD" id="cd22887">
    <property type="entry name" value="Atg16_CCD"/>
    <property type="match status" value="1"/>
</dbReference>
<dbReference type="Pfam" id="PF08614">
    <property type="entry name" value="ATG16"/>
    <property type="match status" value="1"/>
</dbReference>
<evidence type="ECO:0000259" key="4">
    <source>
        <dbReference type="Pfam" id="PF08614"/>
    </source>
</evidence>
<comment type="similarity">
    <text evidence="1">Belongs to the ATG16 family.</text>
</comment>
<dbReference type="Proteomes" id="UP000244722">
    <property type="component" value="Unassembled WGS sequence"/>
</dbReference>